<evidence type="ECO:0000313" key="3">
    <source>
        <dbReference type="Proteomes" id="UP000065807"/>
    </source>
</evidence>
<keyword evidence="3" id="KW-1185">Reference proteome</keyword>
<dbReference type="STRING" id="1555112.LIP_1855"/>
<accession>A0A0K2SKR7</accession>
<reference evidence="3" key="1">
    <citation type="submission" date="2015-07" db="EMBL/GenBank/DDBJ databases">
        <title>Complete genome sequence and phylogenetic analysis of Limnochorda pilosa.</title>
        <authorList>
            <person name="Watanabe M."/>
            <person name="Kojima H."/>
            <person name="Fukui M."/>
        </authorList>
    </citation>
    <scope>NUCLEOTIDE SEQUENCE [LARGE SCALE GENOMIC DNA]</scope>
    <source>
        <strain evidence="3">HC45</strain>
    </source>
</reference>
<dbReference type="Proteomes" id="UP000065807">
    <property type="component" value="Chromosome"/>
</dbReference>
<proteinExistence type="predicted"/>
<feature type="region of interest" description="Disordered" evidence="1">
    <location>
        <begin position="23"/>
        <end position="47"/>
    </location>
</feature>
<dbReference type="EMBL" id="AP014924">
    <property type="protein sequence ID" value="BAS27698.1"/>
    <property type="molecule type" value="Genomic_DNA"/>
</dbReference>
<dbReference type="InterPro" id="IPR014202">
    <property type="entry name" value="Spore_II_R"/>
</dbReference>
<evidence type="ECO:0000256" key="1">
    <source>
        <dbReference type="SAM" id="MobiDB-lite"/>
    </source>
</evidence>
<evidence type="ECO:0000313" key="2">
    <source>
        <dbReference type="EMBL" id="BAS27698.1"/>
    </source>
</evidence>
<protein>
    <recommendedName>
        <fullName evidence="4">Stage II sporulation protein R</fullName>
    </recommendedName>
</protein>
<organism evidence="2 3">
    <name type="scientific">Limnochorda pilosa</name>
    <dbReference type="NCBI Taxonomy" id="1555112"/>
    <lineage>
        <taxon>Bacteria</taxon>
        <taxon>Bacillati</taxon>
        <taxon>Bacillota</taxon>
        <taxon>Limnochordia</taxon>
        <taxon>Limnochordales</taxon>
        <taxon>Limnochordaceae</taxon>
        <taxon>Limnochorda</taxon>
    </lineage>
</organism>
<dbReference type="AlphaFoldDB" id="A0A0K2SKR7"/>
<reference evidence="3" key="2">
    <citation type="journal article" date="2016" name="Int. J. Syst. Evol. Microbiol.">
        <title>Complete genome sequence and cell structure of Limnochorda pilosa, a Gram-negative spore-former within the phylum Firmicutes.</title>
        <authorList>
            <person name="Watanabe M."/>
            <person name="Kojima H."/>
            <person name="Fukui M."/>
        </authorList>
    </citation>
    <scope>NUCLEOTIDE SEQUENCE [LARGE SCALE GENOMIC DNA]</scope>
    <source>
        <strain evidence="3">HC45</strain>
    </source>
</reference>
<evidence type="ECO:0008006" key="4">
    <source>
        <dbReference type="Google" id="ProtNLM"/>
    </source>
</evidence>
<dbReference type="PATRIC" id="fig|1555112.3.peg.1888"/>
<gene>
    <name evidence="2" type="ORF">LIP_1855</name>
</gene>
<sequence length="312" mass="32929">MIQESAGRRGTVGMIAWTKAPWTTRSQTIPSRDGAGSGPAGPQTLARSARSTWLPAALVVAALLVVAAPPAQAVGPRGTEARPAPLASTATRVDGLVRFHVVAHSDRAADQALKRSVRDTLLARYGEEMASLRDEAALEAWIASHGKAVQDLADGVLAEAGAPYGSRLVLGWADFPETRFGPMVFPAGRYRALQLILGDGAGHNWWCVVFPPLCVVDETAVSRLEARPADAALPAFSTVGAAAVSTSTGHPAEPDRVEWRWRFLEGTEPGGTPARLARWWEDARRLVAQGAARLLWQPAHAGAPGDAGAPDP</sequence>
<dbReference type="KEGG" id="lpil:LIP_1855"/>
<dbReference type="Pfam" id="PF09551">
    <property type="entry name" value="Spore_II_R"/>
    <property type="match status" value="1"/>
</dbReference>
<name>A0A0K2SKR7_LIMPI</name>